<dbReference type="PANTHER" id="PTHR21648">
    <property type="entry name" value="FLAGELLAR RADIAL SPOKE PROTEIN 3"/>
    <property type="match status" value="1"/>
</dbReference>
<keyword evidence="4" id="KW-0597">Phosphoprotein</keyword>
<dbReference type="GO" id="GO:0005929">
    <property type="term" value="C:cilium"/>
    <property type="evidence" value="ECO:0007669"/>
    <property type="project" value="TreeGrafter"/>
</dbReference>
<dbReference type="InterPro" id="IPR009290">
    <property type="entry name" value="Radial_spoke_3"/>
</dbReference>
<evidence type="ECO:0000256" key="1">
    <source>
        <dbReference type="ARBA" id="ARBA00004611"/>
    </source>
</evidence>
<feature type="coiled-coil region" evidence="9">
    <location>
        <begin position="428"/>
        <end position="472"/>
    </location>
</feature>
<dbReference type="KEGG" id="fas:105264888"/>
<dbReference type="Proteomes" id="UP000694866">
    <property type="component" value="Unplaced"/>
</dbReference>
<sequence>MPVGISSLAAFDCGSKTQHLPAFTIINRENLQTTLPILHINQMNDDYHEKNDIHPRTISRDCLFSEKSHSKSTDHFVLASLQNNQVNPLKRRSQSKSQENLGTSKKLDESLKSAMSLSTENFSDILNAKLERVQDHQEFHRKIGMRNRNQTVNTRKPFITTVRSGEFLMPPPEVAALLGISTNGTWLDGADHDHEDMPRSRFRPLVSLARRPEVRHNKHNARCQAAMKATVDFTVKLVNSTTGTSTALANEERVKRLCNSRGTTTGENDHQLPFGNIMFDRRVVRGSTLAAPIPVECEQLQGKRKQPRKRPQQQARSMMLRIKSPPPVPGRKHEPVQTEMYLEELFEKPDESEIGTQTDYFLERPVTPPYVPGKIGLDAETQISPGDLFDYDSEVQPILEVLVGKTIEQALIEVLEEEEQTALREQQRRFLELRAAEKAEQYRLEEEERRLREEKDRRVRQHEKAVKEQQETEERVAAAVLLTGYIAELLPAVLEELKMSGYLLDEIREDIDEGFVPWLMTEVKREVGTVMESREILMEIIKEILENRATIYKKLGEEYDSSRELTMARCDSETEIGESGGGKDIDFQRYQSPDGIQ</sequence>
<evidence type="ECO:0000256" key="5">
    <source>
        <dbReference type="ARBA" id="ARBA00022846"/>
    </source>
</evidence>
<dbReference type="AlphaFoldDB" id="A0A0C9PWL1"/>
<comment type="similarity">
    <text evidence="2">Belongs to the flagellar radial spoke RSP3 family.</text>
</comment>
<accession>A0A0C9PWL1</accession>
<evidence type="ECO:0000256" key="9">
    <source>
        <dbReference type="SAM" id="Coils"/>
    </source>
</evidence>
<keyword evidence="9" id="KW-0175">Coiled coil</keyword>
<evidence type="ECO:0000313" key="11">
    <source>
        <dbReference type="EMBL" id="JAG75655.1"/>
    </source>
</evidence>
<evidence type="ECO:0000256" key="3">
    <source>
        <dbReference type="ARBA" id="ARBA00022490"/>
    </source>
</evidence>
<feature type="region of interest" description="Disordered" evidence="10">
    <location>
        <begin position="570"/>
        <end position="597"/>
    </location>
</feature>
<reference evidence="13" key="2">
    <citation type="submission" date="2025-04" db="UniProtKB">
        <authorList>
            <consortium name="RefSeq"/>
        </authorList>
    </citation>
    <scope>IDENTIFICATION</scope>
    <source>
        <strain evidence="13">USDA-PBARC FA_bdor</strain>
        <tissue evidence="13">Whole organism</tissue>
    </source>
</reference>
<keyword evidence="7" id="KW-0206">Cytoskeleton</keyword>
<evidence type="ECO:0000313" key="13">
    <source>
        <dbReference type="RefSeq" id="XP_011300367.1"/>
    </source>
</evidence>
<dbReference type="Pfam" id="PF06098">
    <property type="entry name" value="Radial_spoke_3"/>
    <property type="match status" value="1"/>
</dbReference>
<keyword evidence="8" id="KW-0966">Cell projection</keyword>
<gene>
    <name evidence="11" type="primary">RSPH3_1</name>
    <name evidence="13" type="synonym">Rsph3</name>
    <name evidence="11" type="ORF">g.12292</name>
</gene>
<comment type="subcellular location">
    <subcellularLocation>
        <location evidence="1">Cytoplasm</location>
        <location evidence="1">Cytoskeleton</location>
        <location evidence="1">Flagellum axoneme</location>
    </subcellularLocation>
</comment>
<evidence type="ECO:0000256" key="8">
    <source>
        <dbReference type="ARBA" id="ARBA00023273"/>
    </source>
</evidence>
<reference evidence="11" key="1">
    <citation type="submission" date="2015-01" db="EMBL/GenBank/DDBJ databases">
        <title>Transcriptome Assembly of Fopius arisanus.</title>
        <authorList>
            <person name="Geib S."/>
        </authorList>
    </citation>
    <scope>NUCLEOTIDE SEQUENCE</scope>
</reference>
<name>A0A0C9PWL1_9HYME</name>
<dbReference type="CTD" id="83861"/>
<evidence type="ECO:0000313" key="12">
    <source>
        <dbReference type="Proteomes" id="UP000694866"/>
    </source>
</evidence>
<proteinExistence type="inferred from homology"/>
<accession>A0A9R1T0A0</accession>
<keyword evidence="6" id="KW-0969">Cilium</keyword>
<feature type="region of interest" description="Disordered" evidence="10">
    <location>
        <begin position="81"/>
        <end position="107"/>
    </location>
</feature>
<evidence type="ECO:0000256" key="6">
    <source>
        <dbReference type="ARBA" id="ARBA00023069"/>
    </source>
</evidence>
<dbReference type="RefSeq" id="XP_011300367.1">
    <property type="nucleotide sequence ID" value="XM_011302065.1"/>
</dbReference>
<keyword evidence="5" id="KW-0282">Flagellum</keyword>
<dbReference type="OrthoDB" id="313308at2759"/>
<dbReference type="GeneID" id="105264888"/>
<protein>
    <submittedName>
        <fullName evidence="11">RSPH3_1 protein</fullName>
    </submittedName>
    <submittedName>
        <fullName evidence="13">Radial spoke head protein 3 homolog</fullName>
    </submittedName>
</protein>
<evidence type="ECO:0000256" key="2">
    <source>
        <dbReference type="ARBA" id="ARBA00006737"/>
    </source>
</evidence>
<dbReference type="PANTHER" id="PTHR21648:SF0">
    <property type="entry name" value="RADIAL SPOKE HEAD PROTEIN 3 HOMOLOG"/>
    <property type="match status" value="1"/>
</dbReference>
<evidence type="ECO:0000256" key="4">
    <source>
        <dbReference type="ARBA" id="ARBA00022553"/>
    </source>
</evidence>
<keyword evidence="12" id="KW-1185">Reference proteome</keyword>
<dbReference type="EMBL" id="GBYB01005888">
    <property type="protein sequence ID" value="JAG75655.1"/>
    <property type="molecule type" value="Transcribed_RNA"/>
</dbReference>
<evidence type="ECO:0000256" key="10">
    <source>
        <dbReference type="SAM" id="MobiDB-lite"/>
    </source>
</evidence>
<organism evidence="11">
    <name type="scientific">Fopius arisanus</name>
    <dbReference type="NCBI Taxonomy" id="64838"/>
    <lineage>
        <taxon>Eukaryota</taxon>
        <taxon>Metazoa</taxon>
        <taxon>Ecdysozoa</taxon>
        <taxon>Arthropoda</taxon>
        <taxon>Hexapoda</taxon>
        <taxon>Insecta</taxon>
        <taxon>Pterygota</taxon>
        <taxon>Neoptera</taxon>
        <taxon>Endopterygota</taxon>
        <taxon>Hymenoptera</taxon>
        <taxon>Apocrita</taxon>
        <taxon>Ichneumonoidea</taxon>
        <taxon>Braconidae</taxon>
        <taxon>Opiinae</taxon>
        <taxon>Fopius</taxon>
    </lineage>
</organism>
<evidence type="ECO:0000256" key="7">
    <source>
        <dbReference type="ARBA" id="ARBA00023212"/>
    </source>
</evidence>
<keyword evidence="3" id="KW-0963">Cytoplasm</keyword>